<dbReference type="OrthoDB" id="4023585at2759"/>
<organism evidence="2 3">
    <name type="scientific">Emericellopsis cladophorae</name>
    <dbReference type="NCBI Taxonomy" id="2686198"/>
    <lineage>
        <taxon>Eukaryota</taxon>
        <taxon>Fungi</taxon>
        <taxon>Dikarya</taxon>
        <taxon>Ascomycota</taxon>
        <taxon>Pezizomycotina</taxon>
        <taxon>Sordariomycetes</taxon>
        <taxon>Hypocreomycetidae</taxon>
        <taxon>Hypocreales</taxon>
        <taxon>Bionectriaceae</taxon>
        <taxon>Emericellopsis</taxon>
    </lineage>
</organism>
<dbReference type="AlphaFoldDB" id="A0A9Q0BBX6"/>
<gene>
    <name evidence="2" type="ORF">J7T54_003006</name>
</gene>
<accession>A0A9Q0BBX6</accession>
<keyword evidence="3" id="KW-1185">Reference proteome</keyword>
<evidence type="ECO:0000313" key="2">
    <source>
        <dbReference type="EMBL" id="KAI6780227.1"/>
    </source>
</evidence>
<proteinExistence type="predicted"/>
<evidence type="ECO:0008006" key="4">
    <source>
        <dbReference type="Google" id="ProtNLM"/>
    </source>
</evidence>
<dbReference type="EMBL" id="JAGIXG020000035">
    <property type="protein sequence ID" value="KAI6780227.1"/>
    <property type="molecule type" value="Genomic_DNA"/>
</dbReference>
<evidence type="ECO:0000313" key="3">
    <source>
        <dbReference type="Proteomes" id="UP001055219"/>
    </source>
</evidence>
<name>A0A9Q0BBX6_9HYPO</name>
<dbReference type="GeneID" id="75829512"/>
<comment type="caution">
    <text evidence="2">The sequence shown here is derived from an EMBL/GenBank/DDBJ whole genome shotgun (WGS) entry which is preliminary data.</text>
</comment>
<feature type="region of interest" description="Disordered" evidence="1">
    <location>
        <begin position="75"/>
        <end position="140"/>
    </location>
</feature>
<feature type="compositionally biased region" description="Basic and acidic residues" evidence="1">
    <location>
        <begin position="99"/>
        <end position="134"/>
    </location>
</feature>
<reference evidence="2" key="2">
    <citation type="submission" date="2022-07" db="EMBL/GenBank/DDBJ databases">
        <authorList>
            <person name="Goncalves M.F.M."/>
            <person name="Hilario S."/>
            <person name="Van De Peer Y."/>
            <person name="Esteves A.C."/>
            <person name="Alves A."/>
        </authorList>
    </citation>
    <scope>NUCLEOTIDE SEQUENCE</scope>
    <source>
        <strain evidence="2">MUM 19.33</strain>
    </source>
</reference>
<reference evidence="2" key="1">
    <citation type="journal article" date="2021" name="J Fungi (Basel)">
        <title>Genomic and Metabolomic Analyses of the Marine Fungus Emericellopsis cladophorae: Insights into Saltwater Adaptability Mechanisms and Its Biosynthetic Potential.</title>
        <authorList>
            <person name="Goncalves M.F.M."/>
            <person name="Hilario S."/>
            <person name="Van de Peer Y."/>
            <person name="Esteves A.C."/>
            <person name="Alves A."/>
        </authorList>
    </citation>
    <scope>NUCLEOTIDE SEQUENCE</scope>
    <source>
        <strain evidence="2">MUM 19.33</strain>
    </source>
</reference>
<dbReference type="Proteomes" id="UP001055219">
    <property type="component" value="Unassembled WGS sequence"/>
</dbReference>
<dbReference type="RefSeq" id="XP_051361083.1">
    <property type="nucleotide sequence ID" value="XM_051507719.1"/>
</dbReference>
<evidence type="ECO:0000256" key="1">
    <source>
        <dbReference type="SAM" id="MobiDB-lite"/>
    </source>
</evidence>
<protein>
    <recommendedName>
        <fullName evidence="4">LEA domain protein</fullName>
    </recommendedName>
</protein>
<dbReference type="Gene3D" id="1.20.120.20">
    <property type="entry name" value="Apolipoprotein"/>
    <property type="match status" value="1"/>
</dbReference>
<sequence length="140" mass="14379">MSAIAAVTARRAAALPRAAIAFHAARPFSTTVIQHKSATESVKDGLKSVDRAVSDKIVVGLDAAAAAKEKAEKVTGKAEGAAEELKGDAQQVKSQAKGEANETKGDLAGKAQELKGEAKGKAAELKGKAKETVQDMKSNP</sequence>